<dbReference type="Proteomes" id="UP001153714">
    <property type="component" value="Chromosome 4"/>
</dbReference>
<accession>A0A9P0C6Q1</accession>
<dbReference type="Pfam" id="PF00335">
    <property type="entry name" value="Tetraspanin"/>
    <property type="match status" value="1"/>
</dbReference>
<dbReference type="SUPFAM" id="SSF48652">
    <property type="entry name" value="Tetraspanin"/>
    <property type="match status" value="1"/>
</dbReference>
<reference evidence="6" key="2">
    <citation type="submission" date="2022-10" db="EMBL/GenBank/DDBJ databases">
        <authorList>
            <consortium name="ENA_rothamsted_submissions"/>
            <consortium name="culmorum"/>
            <person name="King R."/>
        </authorList>
    </citation>
    <scope>NUCLEOTIDE SEQUENCE</scope>
</reference>
<evidence type="ECO:0000313" key="7">
    <source>
        <dbReference type="Proteomes" id="UP001153714"/>
    </source>
</evidence>
<evidence type="ECO:0000256" key="5">
    <source>
        <dbReference type="SAM" id="Phobius"/>
    </source>
</evidence>
<dbReference type="GO" id="GO:0016020">
    <property type="term" value="C:membrane"/>
    <property type="evidence" value="ECO:0007669"/>
    <property type="project" value="UniProtKB-SubCell"/>
</dbReference>
<name>A0A9P0C6Q1_9NEOP</name>
<dbReference type="InterPro" id="IPR008952">
    <property type="entry name" value="Tetraspanin_EC2_sf"/>
</dbReference>
<dbReference type="InterPro" id="IPR018499">
    <property type="entry name" value="Tetraspanin/Peripherin"/>
</dbReference>
<protein>
    <recommendedName>
        <fullName evidence="8">Tetraspanin</fullName>
    </recommendedName>
</protein>
<evidence type="ECO:0000256" key="1">
    <source>
        <dbReference type="ARBA" id="ARBA00004141"/>
    </source>
</evidence>
<evidence type="ECO:0000256" key="2">
    <source>
        <dbReference type="ARBA" id="ARBA00022692"/>
    </source>
</evidence>
<organism evidence="6 7">
    <name type="scientific">Diatraea saccharalis</name>
    <name type="common">sugarcane borer</name>
    <dbReference type="NCBI Taxonomy" id="40085"/>
    <lineage>
        <taxon>Eukaryota</taxon>
        <taxon>Metazoa</taxon>
        <taxon>Ecdysozoa</taxon>
        <taxon>Arthropoda</taxon>
        <taxon>Hexapoda</taxon>
        <taxon>Insecta</taxon>
        <taxon>Pterygota</taxon>
        <taxon>Neoptera</taxon>
        <taxon>Endopterygota</taxon>
        <taxon>Lepidoptera</taxon>
        <taxon>Glossata</taxon>
        <taxon>Ditrysia</taxon>
        <taxon>Pyraloidea</taxon>
        <taxon>Crambidae</taxon>
        <taxon>Crambinae</taxon>
        <taxon>Diatraea</taxon>
    </lineage>
</organism>
<dbReference type="OrthoDB" id="432835at2759"/>
<keyword evidence="4 5" id="KW-0472">Membrane</keyword>
<evidence type="ECO:0000256" key="4">
    <source>
        <dbReference type="ARBA" id="ARBA00023136"/>
    </source>
</evidence>
<evidence type="ECO:0000256" key="3">
    <source>
        <dbReference type="ARBA" id="ARBA00022989"/>
    </source>
</evidence>
<proteinExistence type="predicted"/>
<sequence length="215" mass="23992">MRNTFYFIEYVFGCCGTTGADSYDIIELTIPPTCCPNANFPSLNDIGNIEDMINNLNGTAEFCAKEETFSGCSPLVTNLFITIFDVVAWILIGTLIVQVIVIVSSFYLAGSARKYRGKEKCCGTTGADSYKIYGLEIPPTCCPGLDFPYFHDLDSIIQIQDILITYNKTEHTCLEITSYDGCLPYINEFITFFYDFVNNVSIIVLATQVNKLIIL</sequence>
<dbReference type="AlphaFoldDB" id="A0A9P0C6Q1"/>
<comment type="subcellular location">
    <subcellularLocation>
        <location evidence="1">Membrane</location>
        <topology evidence="1">Multi-pass membrane protein</topology>
    </subcellularLocation>
</comment>
<dbReference type="EMBL" id="OU893335">
    <property type="protein sequence ID" value="CAH0759312.1"/>
    <property type="molecule type" value="Genomic_DNA"/>
</dbReference>
<evidence type="ECO:0000313" key="6">
    <source>
        <dbReference type="EMBL" id="CAH0759312.1"/>
    </source>
</evidence>
<feature type="transmembrane region" description="Helical" evidence="5">
    <location>
        <begin position="86"/>
        <end position="110"/>
    </location>
</feature>
<keyword evidence="2 5" id="KW-0812">Transmembrane</keyword>
<gene>
    <name evidence="6" type="ORF">DIATSA_LOCUS9645</name>
</gene>
<keyword evidence="3 5" id="KW-1133">Transmembrane helix</keyword>
<evidence type="ECO:0008006" key="8">
    <source>
        <dbReference type="Google" id="ProtNLM"/>
    </source>
</evidence>
<keyword evidence="7" id="KW-1185">Reference proteome</keyword>
<reference evidence="6" key="1">
    <citation type="submission" date="2021-12" db="EMBL/GenBank/DDBJ databases">
        <authorList>
            <person name="King R."/>
        </authorList>
    </citation>
    <scope>NUCLEOTIDE SEQUENCE</scope>
</reference>